<evidence type="ECO:0000313" key="3">
    <source>
        <dbReference type="Proteomes" id="UP000499080"/>
    </source>
</evidence>
<organism evidence="2 3">
    <name type="scientific">Araneus ventricosus</name>
    <name type="common">Orbweaver spider</name>
    <name type="synonym">Epeira ventricosa</name>
    <dbReference type="NCBI Taxonomy" id="182803"/>
    <lineage>
        <taxon>Eukaryota</taxon>
        <taxon>Metazoa</taxon>
        <taxon>Ecdysozoa</taxon>
        <taxon>Arthropoda</taxon>
        <taxon>Chelicerata</taxon>
        <taxon>Arachnida</taxon>
        <taxon>Araneae</taxon>
        <taxon>Araneomorphae</taxon>
        <taxon>Entelegynae</taxon>
        <taxon>Araneoidea</taxon>
        <taxon>Araneidae</taxon>
        <taxon>Araneus</taxon>
    </lineage>
</organism>
<comment type="caution">
    <text evidence="2">The sequence shown here is derived from an EMBL/GenBank/DDBJ whole genome shotgun (WGS) entry which is preliminary data.</text>
</comment>
<keyword evidence="3" id="KW-1185">Reference proteome</keyword>
<feature type="compositionally biased region" description="Basic residues" evidence="1">
    <location>
        <begin position="96"/>
        <end position="106"/>
    </location>
</feature>
<accession>A0A4Y2EEI1</accession>
<dbReference type="EMBL" id="BGPR01000581">
    <property type="protein sequence ID" value="GBM27291.1"/>
    <property type="molecule type" value="Genomic_DNA"/>
</dbReference>
<name>A0A4Y2EEI1_ARAVE</name>
<proteinExistence type="predicted"/>
<evidence type="ECO:0000313" key="2">
    <source>
        <dbReference type="EMBL" id="GBM27291.1"/>
    </source>
</evidence>
<feature type="region of interest" description="Disordered" evidence="1">
    <location>
        <begin position="84"/>
        <end position="106"/>
    </location>
</feature>
<dbReference type="AlphaFoldDB" id="A0A4Y2EEI1"/>
<gene>
    <name evidence="2" type="ORF">AVEN_222370_1</name>
</gene>
<dbReference type="Proteomes" id="UP000499080">
    <property type="component" value="Unassembled WGS sequence"/>
</dbReference>
<sequence length="106" mass="11965">MDSSIFGHDLIQGRHPTQHRFSKLHTAPIWGSSLEFTYDDNTLCIVRNSNVAVVCRKGITQRLKAETDVSQMALSCNHVLQRMAKKAGDKRSQPKSGKRVVKRTDE</sequence>
<evidence type="ECO:0000256" key="1">
    <source>
        <dbReference type="SAM" id="MobiDB-lite"/>
    </source>
</evidence>
<reference evidence="2 3" key="1">
    <citation type="journal article" date="2019" name="Sci. Rep.">
        <title>Orb-weaving spider Araneus ventricosus genome elucidates the spidroin gene catalogue.</title>
        <authorList>
            <person name="Kono N."/>
            <person name="Nakamura H."/>
            <person name="Ohtoshi R."/>
            <person name="Moran D.A.P."/>
            <person name="Shinohara A."/>
            <person name="Yoshida Y."/>
            <person name="Fujiwara M."/>
            <person name="Mori M."/>
            <person name="Tomita M."/>
            <person name="Arakawa K."/>
        </authorList>
    </citation>
    <scope>NUCLEOTIDE SEQUENCE [LARGE SCALE GENOMIC DNA]</scope>
</reference>
<protein>
    <submittedName>
        <fullName evidence="2">Uncharacterized protein</fullName>
    </submittedName>
</protein>